<feature type="domain" description="ABC transporter" evidence="5">
    <location>
        <begin position="38"/>
        <end position="258"/>
    </location>
</feature>
<evidence type="ECO:0000256" key="1">
    <source>
        <dbReference type="ARBA" id="ARBA00005417"/>
    </source>
</evidence>
<dbReference type="InterPro" id="IPR027417">
    <property type="entry name" value="P-loop_NTPase"/>
</dbReference>
<evidence type="ECO:0000313" key="7">
    <source>
        <dbReference type="Proteomes" id="UP000011721"/>
    </source>
</evidence>
<dbReference type="SMART" id="SM00382">
    <property type="entry name" value="AAA"/>
    <property type="match status" value="1"/>
</dbReference>
<gene>
    <name evidence="6" type="ordered locus">UWK_01994</name>
</gene>
<dbReference type="EMBL" id="CP003985">
    <property type="protein sequence ID" value="AGF78544.1"/>
    <property type="molecule type" value="Genomic_DNA"/>
</dbReference>
<dbReference type="InterPro" id="IPR015860">
    <property type="entry name" value="ABC_transpr_TagH-like"/>
</dbReference>
<dbReference type="Pfam" id="PF00005">
    <property type="entry name" value="ABC_tran"/>
    <property type="match status" value="1"/>
</dbReference>
<keyword evidence="4" id="KW-0067">ATP-binding</keyword>
<comment type="similarity">
    <text evidence="1">Belongs to the ABC transporter superfamily.</text>
</comment>
<evidence type="ECO:0000256" key="2">
    <source>
        <dbReference type="ARBA" id="ARBA00022448"/>
    </source>
</evidence>
<dbReference type="KEGG" id="dsf:UWK_01994"/>
<dbReference type="InterPro" id="IPR050683">
    <property type="entry name" value="Bact_Polysacc_Export_ATP-bd"/>
</dbReference>
<dbReference type="CDD" id="cd03220">
    <property type="entry name" value="ABC_KpsT_Wzt"/>
    <property type="match status" value="1"/>
</dbReference>
<dbReference type="InterPro" id="IPR029439">
    <property type="entry name" value="Wzt_C"/>
</dbReference>
<keyword evidence="2" id="KW-0813">Transport</keyword>
<dbReference type="HOGENOM" id="CLU_000604_101_0_7"/>
<dbReference type="PROSITE" id="PS50893">
    <property type="entry name" value="ABC_TRANSPORTER_2"/>
    <property type="match status" value="1"/>
</dbReference>
<dbReference type="PATRIC" id="fig|1167006.5.peg.2184"/>
<dbReference type="Proteomes" id="UP000011721">
    <property type="component" value="Chromosome"/>
</dbReference>
<dbReference type="GO" id="GO:0016020">
    <property type="term" value="C:membrane"/>
    <property type="evidence" value="ECO:0007669"/>
    <property type="project" value="InterPro"/>
</dbReference>
<evidence type="ECO:0000256" key="4">
    <source>
        <dbReference type="ARBA" id="ARBA00022840"/>
    </source>
</evidence>
<accession>M1NFX0</accession>
<dbReference type="SUPFAM" id="SSF52540">
    <property type="entry name" value="P-loop containing nucleoside triphosphate hydrolases"/>
    <property type="match status" value="1"/>
</dbReference>
<dbReference type="InterPro" id="IPR003593">
    <property type="entry name" value="AAA+_ATPase"/>
</dbReference>
<name>M1NFX0_DESSD</name>
<dbReference type="Gene3D" id="2.70.50.60">
    <property type="entry name" value="abc- transporter (atp binding component) like domain"/>
    <property type="match status" value="1"/>
</dbReference>
<dbReference type="Gene3D" id="3.40.50.300">
    <property type="entry name" value="P-loop containing nucleotide triphosphate hydrolases"/>
    <property type="match status" value="1"/>
</dbReference>
<dbReference type="PANTHER" id="PTHR46743">
    <property type="entry name" value="TEICHOIC ACIDS EXPORT ATP-BINDING PROTEIN TAGH"/>
    <property type="match status" value="1"/>
</dbReference>
<evidence type="ECO:0000256" key="3">
    <source>
        <dbReference type="ARBA" id="ARBA00022741"/>
    </source>
</evidence>
<dbReference type="AlphaFoldDB" id="M1NFX0"/>
<keyword evidence="7" id="KW-1185">Reference proteome</keyword>
<keyword evidence="3" id="KW-0547">Nucleotide-binding</keyword>
<sequence length="462" mass="51744">MSLSDLAVIVNDVSKCYQIYEQPADRLKQMLFPPLYQHVLRKVSKQYFSEYWALKNVSFTVEKGQSVGIVGKNGAGKSTLLQIICGVLFPTFGGVQLNGRIAALLELGTGFNPEFTGVENIYLYGAILGLDRNEMADRFDRIAAFADIGNYINQPIKTFSSGMVVRLAFAVIAHVDADILVIDEALAVGDAFFQQKCIRFLRCHKEKGGTSLFVTHDTSSVVTLCDKALLLFPGSSRTPIFGESEDVCKLYLEDLYSDPERERILLHPDKFQRNSQEKSHTKKTLYGDLTSFDSIYAVSTFKHGAEDFGKGGAVIIDAGFFDDDGHRLSMIKGEDTVSFIIKAKIYRHIIWPAFGFMLKNSLGEYLFTEGTDQHFRSHKLVFDENDIVVATFSFTMPHLFRGQYMINVALAEGIGDEHIQHHWIHDAVQIDVLSSRLMHGHSGMNNVKMSIEIQSDSFKGTI</sequence>
<dbReference type="GO" id="GO:0016887">
    <property type="term" value="F:ATP hydrolysis activity"/>
    <property type="evidence" value="ECO:0007669"/>
    <property type="project" value="InterPro"/>
</dbReference>
<dbReference type="CDD" id="cd10147">
    <property type="entry name" value="Wzt_C-like"/>
    <property type="match status" value="1"/>
</dbReference>
<dbReference type="Pfam" id="PF14524">
    <property type="entry name" value="Wzt_C"/>
    <property type="match status" value="1"/>
</dbReference>
<dbReference type="GO" id="GO:0140359">
    <property type="term" value="F:ABC-type transporter activity"/>
    <property type="evidence" value="ECO:0007669"/>
    <property type="project" value="InterPro"/>
</dbReference>
<dbReference type="PANTHER" id="PTHR46743:SF2">
    <property type="entry name" value="TEICHOIC ACIDS EXPORT ATP-BINDING PROTEIN TAGH"/>
    <property type="match status" value="1"/>
</dbReference>
<dbReference type="GO" id="GO:0005524">
    <property type="term" value="F:ATP binding"/>
    <property type="evidence" value="ECO:0007669"/>
    <property type="project" value="UniProtKB-KW"/>
</dbReference>
<dbReference type="InterPro" id="IPR003439">
    <property type="entry name" value="ABC_transporter-like_ATP-bd"/>
</dbReference>
<dbReference type="RefSeq" id="WP_015404235.1">
    <property type="nucleotide sequence ID" value="NC_020304.1"/>
</dbReference>
<evidence type="ECO:0000313" key="6">
    <source>
        <dbReference type="EMBL" id="AGF78544.1"/>
    </source>
</evidence>
<dbReference type="eggNOG" id="COG1134">
    <property type="taxonomic scope" value="Bacteria"/>
</dbReference>
<organism evidence="6 7">
    <name type="scientific">Desulfocapsa sulfexigens (strain DSM 10523 / SB164P1)</name>
    <dbReference type="NCBI Taxonomy" id="1167006"/>
    <lineage>
        <taxon>Bacteria</taxon>
        <taxon>Pseudomonadati</taxon>
        <taxon>Thermodesulfobacteriota</taxon>
        <taxon>Desulfobulbia</taxon>
        <taxon>Desulfobulbales</taxon>
        <taxon>Desulfocapsaceae</taxon>
        <taxon>Desulfocapsa</taxon>
    </lineage>
</organism>
<dbReference type="STRING" id="1167006.UWK_01994"/>
<evidence type="ECO:0000259" key="5">
    <source>
        <dbReference type="PROSITE" id="PS50893"/>
    </source>
</evidence>
<reference evidence="7" key="1">
    <citation type="journal article" date="2013" name="Stand. Genomic Sci.">
        <title>Complete genome sequence of Desulfocapsa sulfexigens, a marine deltaproteobacterium specialized in disproportionating inorganic sulfur compounds.</title>
        <authorList>
            <person name="Finster K.W."/>
            <person name="Kjeldsen K.U."/>
            <person name="Kube M."/>
            <person name="Reinhardt R."/>
            <person name="Mussmann M."/>
            <person name="Amann R."/>
            <person name="Schreiber L."/>
        </authorList>
    </citation>
    <scope>NUCLEOTIDE SEQUENCE [LARGE SCALE GENOMIC DNA]</scope>
    <source>
        <strain evidence="7">DSM 10523 / SB164P1</strain>
    </source>
</reference>
<proteinExistence type="inferred from homology"/>
<protein>
    <submittedName>
        <fullName evidence="6">ABC-type polysaccharide/polyol phosphate transport system, ATPase component</fullName>
    </submittedName>
</protein>
<dbReference type="OrthoDB" id="9809450at2"/>